<dbReference type="AlphaFoldDB" id="A0ABD3V738"/>
<feature type="compositionally biased region" description="Polar residues" evidence="1">
    <location>
        <begin position="82"/>
        <end position="95"/>
    </location>
</feature>
<gene>
    <name evidence="3" type="ORF">ACJMK2_011318</name>
</gene>
<dbReference type="InterPro" id="IPR028124">
    <property type="entry name" value="SMAP_dom"/>
</dbReference>
<evidence type="ECO:0000313" key="4">
    <source>
        <dbReference type="Proteomes" id="UP001634394"/>
    </source>
</evidence>
<dbReference type="Proteomes" id="UP001634394">
    <property type="component" value="Unassembled WGS sequence"/>
</dbReference>
<dbReference type="EMBL" id="JBJQND010000013">
    <property type="protein sequence ID" value="KAL3856583.1"/>
    <property type="molecule type" value="Genomic_DNA"/>
</dbReference>
<feature type="compositionally biased region" description="Acidic residues" evidence="1">
    <location>
        <begin position="110"/>
        <end position="125"/>
    </location>
</feature>
<name>A0ABD3V738_SINWO</name>
<feature type="compositionally biased region" description="Low complexity" evidence="1">
    <location>
        <begin position="146"/>
        <end position="163"/>
    </location>
</feature>
<feature type="domain" description="Small acidic protein-like" evidence="2">
    <location>
        <begin position="539"/>
        <end position="612"/>
    </location>
</feature>
<evidence type="ECO:0000256" key="1">
    <source>
        <dbReference type="SAM" id="MobiDB-lite"/>
    </source>
</evidence>
<evidence type="ECO:0000259" key="2">
    <source>
        <dbReference type="Pfam" id="PF15477"/>
    </source>
</evidence>
<evidence type="ECO:0000313" key="3">
    <source>
        <dbReference type="EMBL" id="KAL3856583.1"/>
    </source>
</evidence>
<feature type="region of interest" description="Disordered" evidence="1">
    <location>
        <begin position="78"/>
        <end position="455"/>
    </location>
</feature>
<feature type="compositionally biased region" description="Acidic residues" evidence="1">
    <location>
        <begin position="8"/>
        <end position="21"/>
    </location>
</feature>
<protein>
    <recommendedName>
        <fullName evidence="2">Small acidic protein-like domain-containing protein</fullName>
    </recommendedName>
</protein>
<organism evidence="3 4">
    <name type="scientific">Sinanodonta woodiana</name>
    <name type="common">Chinese pond mussel</name>
    <name type="synonym">Anodonta woodiana</name>
    <dbReference type="NCBI Taxonomy" id="1069815"/>
    <lineage>
        <taxon>Eukaryota</taxon>
        <taxon>Metazoa</taxon>
        <taxon>Spiralia</taxon>
        <taxon>Lophotrochozoa</taxon>
        <taxon>Mollusca</taxon>
        <taxon>Bivalvia</taxon>
        <taxon>Autobranchia</taxon>
        <taxon>Heteroconchia</taxon>
        <taxon>Palaeoheterodonta</taxon>
        <taxon>Unionida</taxon>
        <taxon>Unionoidea</taxon>
        <taxon>Unionidae</taxon>
        <taxon>Unioninae</taxon>
        <taxon>Sinanodonta</taxon>
    </lineage>
</organism>
<dbReference type="Pfam" id="PF15477">
    <property type="entry name" value="SMAP"/>
    <property type="match status" value="1"/>
</dbReference>
<sequence>MDLLANYGEDDSSPPENDATDTDTKHSDTVSPRFGSVLDDEWASFEKMIAGDGTSSSTQEVSAAGQFLLNDMISYPGMGATNCWQRNEDSSSGVEQSEESHSLSSPDAAGIDDADKCDDDQEDIDAFFLMRQRIKERERSSESDSSDSSRSSSPSSSRSHSPEMFIEAVKGAPVSEEIHVEPPQSLSNEKINSPAEKQMSPAETQKSPAEKQKSPVVKQKSPVLASRSPERKRHRKRSRSQRSRSRNKKKSRKRSKSREKHRSSKKHKRSRSQSRDKKPHSSHSRHKDRKGSRERKRSKSRERKDTSSVTVHRSRSKERKSSHSDDLKHSQNKLSKERDSKDRGQIGSKDMKRSHSKERKKSRSPERKHKRSRSRERKSQRNQSKERRSHSRERRSRSRSRGRQRSSRSRSRSRSPNKPLTFKEKMRQQLLKVGRMLGDSSTENTTTETKEPPSAMALNTKALFEAAKSSVTTGVTPQMALLQTMAAMHQKAQEMTGIAVPKYYNPAAVNPLKYAEQVQKRKLLWSKTKDHKEEKEAQWQSTAFALDNDGKMANKFRKLMGMKENEEGRVPEKDEKLTDEQKKKQDELFLRLDKEYEFARMATHTHRGIGLGFQSQTQTFPPNTIK</sequence>
<dbReference type="PANTHER" id="PTHR22426">
    <property type="entry name" value="ARGININE_SERINE-RICH COILED-COIL PROTEIN 2"/>
    <property type="match status" value="1"/>
</dbReference>
<feature type="compositionally biased region" description="Basic residues" evidence="1">
    <location>
        <begin position="354"/>
        <end position="376"/>
    </location>
</feature>
<feature type="compositionally biased region" description="Basic and acidic residues" evidence="1">
    <location>
        <begin position="319"/>
        <end position="353"/>
    </location>
</feature>
<feature type="region of interest" description="Disordered" evidence="1">
    <location>
        <begin position="561"/>
        <end position="584"/>
    </location>
</feature>
<feature type="region of interest" description="Disordered" evidence="1">
    <location>
        <begin position="1"/>
        <end position="34"/>
    </location>
</feature>
<feature type="compositionally biased region" description="Basic residues" evidence="1">
    <location>
        <begin position="230"/>
        <end position="301"/>
    </location>
</feature>
<feature type="compositionally biased region" description="Basic and acidic residues" evidence="1">
    <location>
        <begin position="133"/>
        <end position="142"/>
    </location>
</feature>
<accession>A0ABD3V738</accession>
<feature type="compositionally biased region" description="Basic and acidic residues" evidence="1">
    <location>
        <begin position="377"/>
        <end position="386"/>
    </location>
</feature>
<feature type="compositionally biased region" description="Basic residues" evidence="1">
    <location>
        <begin position="387"/>
        <end position="415"/>
    </location>
</feature>
<reference evidence="3 4" key="1">
    <citation type="submission" date="2024-11" db="EMBL/GenBank/DDBJ databases">
        <title>Chromosome-level genome assembly of the freshwater bivalve Anodonta woodiana.</title>
        <authorList>
            <person name="Chen X."/>
        </authorList>
    </citation>
    <scope>NUCLEOTIDE SEQUENCE [LARGE SCALE GENOMIC DNA]</scope>
    <source>
        <strain evidence="3">MN2024</strain>
        <tissue evidence="3">Gills</tissue>
    </source>
</reference>
<dbReference type="PANTHER" id="PTHR22426:SF2">
    <property type="entry name" value="ARGININE_SERINE-RICH COILED-COIL PROTEIN 2"/>
    <property type="match status" value="1"/>
</dbReference>
<comment type="caution">
    <text evidence="3">The sequence shown here is derived from an EMBL/GenBank/DDBJ whole genome shotgun (WGS) entry which is preliminary data.</text>
</comment>
<proteinExistence type="predicted"/>
<keyword evidence="4" id="KW-1185">Reference proteome</keyword>